<reference evidence="3 4" key="1">
    <citation type="submission" date="2018-06" db="EMBL/GenBank/DDBJ databases">
        <title>Whole genome sequencing of Candida tropicalis (genome annotated by CSBL at Korea University).</title>
        <authorList>
            <person name="Ahn J."/>
        </authorList>
    </citation>
    <scope>NUCLEOTIDE SEQUENCE [LARGE SCALE GENOMIC DNA]</scope>
    <source>
        <strain evidence="3 4">ATCC 20962</strain>
    </source>
</reference>
<sequence>MSSLRHSLPISIIRTAFIIPLFVMGCLCTVFTQWVTLLFFKDKPDIVQGIINITKNHFVVLLSFITQVVNPSEIEITIDTTTVPDAQQFKVDSSGNLHTMFLPNSVLISNHQIYTDWLYLWFLTYTSKLSDSVFIILKDLSKIPVLGYGMKNYNFMFLSRKWEKDKIVLTNQLLEIDANARGMGPANGVKLVSTTDKTFTKWPQGKNSDKIWPYELILFPEGTVPSDRTTKKSAEYTSSKGLPLLKHVLLPRVRGLFLALKKLQGTVEVVYDITTGYGGLTAGQYGEIEYSLKRFYLRGYGPPKINYFIRGWRLKDIPLGKDVEDVDDIPEEDLKKFEDWLLGVWYDKDKLMQNFYTFGNWGETKYETKSIVGDFKLRNPLEIISPYLVAISAALLLRIAYTLIKRIFV</sequence>
<dbReference type="Proteomes" id="UP000253472">
    <property type="component" value="Unassembled WGS sequence"/>
</dbReference>
<keyword evidence="1" id="KW-0472">Membrane</keyword>
<dbReference type="PROSITE" id="PS51257">
    <property type="entry name" value="PROKAR_LIPOPROTEIN"/>
    <property type="match status" value="1"/>
</dbReference>
<organism evidence="3 4">
    <name type="scientific">Candida viswanathii</name>
    <dbReference type="NCBI Taxonomy" id="5486"/>
    <lineage>
        <taxon>Eukaryota</taxon>
        <taxon>Fungi</taxon>
        <taxon>Dikarya</taxon>
        <taxon>Ascomycota</taxon>
        <taxon>Saccharomycotina</taxon>
        <taxon>Pichiomycetes</taxon>
        <taxon>Debaryomycetaceae</taxon>
        <taxon>Candida/Lodderomyces clade</taxon>
        <taxon>Candida</taxon>
    </lineage>
</organism>
<gene>
    <name evidence="3" type="primary">CST26</name>
    <name evidence="3" type="ORF">Cantr_06806</name>
</gene>
<feature type="domain" description="Phospholipid/glycerol acyltransferase" evidence="2">
    <location>
        <begin position="105"/>
        <end position="257"/>
    </location>
</feature>
<protein>
    <submittedName>
        <fullName evidence="3">Putative acyltransferase CST26</fullName>
    </submittedName>
</protein>
<feature type="transmembrane region" description="Helical" evidence="1">
    <location>
        <begin position="12"/>
        <end position="40"/>
    </location>
</feature>
<dbReference type="PANTHER" id="PTHR10983:SF16">
    <property type="entry name" value="LYSOCARDIOLIPIN ACYLTRANSFERASE 1"/>
    <property type="match status" value="1"/>
</dbReference>
<keyword evidence="3" id="KW-0808">Transferase</keyword>
<accession>A0A367XVX9</accession>
<dbReference type="SUPFAM" id="SSF69593">
    <property type="entry name" value="Glycerol-3-phosphate (1)-acyltransferase"/>
    <property type="match status" value="1"/>
</dbReference>
<dbReference type="EMBL" id="QLNQ01000028">
    <property type="protein sequence ID" value="RCK57767.1"/>
    <property type="molecule type" value="Genomic_DNA"/>
</dbReference>
<evidence type="ECO:0000313" key="4">
    <source>
        <dbReference type="Proteomes" id="UP000253472"/>
    </source>
</evidence>
<proteinExistence type="predicted"/>
<dbReference type="GO" id="GO:0005783">
    <property type="term" value="C:endoplasmic reticulum"/>
    <property type="evidence" value="ECO:0007669"/>
    <property type="project" value="TreeGrafter"/>
</dbReference>
<dbReference type="GO" id="GO:0036149">
    <property type="term" value="P:phosphatidylinositol acyl-chain remodeling"/>
    <property type="evidence" value="ECO:0007669"/>
    <property type="project" value="TreeGrafter"/>
</dbReference>
<dbReference type="STRING" id="5486.A0A367XVX9"/>
<keyword evidence="4" id="KW-1185">Reference proteome</keyword>
<evidence type="ECO:0000313" key="3">
    <source>
        <dbReference type="EMBL" id="RCK57767.1"/>
    </source>
</evidence>
<evidence type="ECO:0000256" key="1">
    <source>
        <dbReference type="SAM" id="Phobius"/>
    </source>
</evidence>
<dbReference type="OrthoDB" id="189226at2759"/>
<dbReference type="GO" id="GO:0016746">
    <property type="term" value="F:acyltransferase activity"/>
    <property type="evidence" value="ECO:0007669"/>
    <property type="project" value="UniProtKB-KW"/>
</dbReference>
<keyword evidence="3" id="KW-0012">Acyltransferase</keyword>
<comment type="caution">
    <text evidence="3">The sequence shown here is derived from an EMBL/GenBank/DDBJ whole genome shotgun (WGS) entry which is preliminary data.</text>
</comment>
<evidence type="ECO:0000259" key="2">
    <source>
        <dbReference type="SMART" id="SM00563"/>
    </source>
</evidence>
<dbReference type="AlphaFoldDB" id="A0A367XVX9"/>
<dbReference type="Pfam" id="PF01553">
    <property type="entry name" value="Acyltransferase"/>
    <property type="match status" value="1"/>
</dbReference>
<dbReference type="PANTHER" id="PTHR10983">
    <property type="entry name" value="1-ACYLGLYCEROL-3-PHOSPHATE ACYLTRANSFERASE-RELATED"/>
    <property type="match status" value="1"/>
</dbReference>
<dbReference type="SMART" id="SM00563">
    <property type="entry name" value="PlsC"/>
    <property type="match status" value="1"/>
</dbReference>
<feature type="transmembrane region" description="Helical" evidence="1">
    <location>
        <begin position="384"/>
        <end position="404"/>
    </location>
</feature>
<name>A0A367XVX9_9ASCO</name>
<keyword evidence="1" id="KW-0812">Transmembrane</keyword>
<dbReference type="InterPro" id="IPR002123">
    <property type="entry name" value="Plipid/glycerol_acylTrfase"/>
</dbReference>
<keyword evidence="1" id="KW-1133">Transmembrane helix</keyword>
<dbReference type="CDD" id="cd07990">
    <property type="entry name" value="LPLAT_LCLAT1-like"/>
    <property type="match status" value="1"/>
</dbReference>